<accession>A0A5M4FK60</accession>
<sequence>MFSRYVAIGDSLTEGLGDDPWPDDVPRGWADRLAQHLTDQAGQPVHYANLAVRGQKAAQVRASQLPAALAADPDLVTVTAGMNDLMRPTVDIDAVGDDLDHMARSLTDQGIVTVLVPLPDMTGLLPIGARLKGRVDALNDTLADVAARRGAILAPLPPREVFGQPQAWSSDRLHLSSLGHSRFALAMLHTLGLPTDSAWDEPLVPGPKPPAVRRIVGEVRWWAGFAGPWIGRRLRGRSSGDGRTGKRLTLEPWAIDE</sequence>
<dbReference type="CDD" id="cd01832">
    <property type="entry name" value="SGNH_hydrolase_like_1"/>
    <property type="match status" value="1"/>
</dbReference>
<evidence type="ECO:0000313" key="3">
    <source>
        <dbReference type="Proteomes" id="UP000380867"/>
    </source>
</evidence>
<dbReference type="PANTHER" id="PTHR43784">
    <property type="entry name" value="GDSL-LIKE LIPASE/ACYLHYDROLASE, PUTATIVE (AFU_ORTHOLOGUE AFUA_2G00820)-RELATED"/>
    <property type="match status" value="1"/>
</dbReference>
<dbReference type="EMBL" id="SDPQ02000001">
    <property type="protein sequence ID" value="KAA1400338.1"/>
    <property type="molecule type" value="Genomic_DNA"/>
</dbReference>
<keyword evidence="3" id="KW-1185">Reference proteome</keyword>
<feature type="domain" description="SGNH hydrolase-type esterase" evidence="1">
    <location>
        <begin position="7"/>
        <end position="181"/>
    </location>
</feature>
<organism evidence="2 3">
    <name type="scientific">Aeromicrobium ginsengisoli</name>
    <dbReference type="NCBI Taxonomy" id="363867"/>
    <lineage>
        <taxon>Bacteria</taxon>
        <taxon>Bacillati</taxon>
        <taxon>Actinomycetota</taxon>
        <taxon>Actinomycetes</taxon>
        <taxon>Propionibacteriales</taxon>
        <taxon>Nocardioidaceae</taxon>
        <taxon>Aeromicrobium</taxon>
    </lineage>
</organism>
<dbReference type="AlphaFoldDB" id="A0A5M4FK60"/>
<dbReference type="Proteomes" id="UP000380867">
    <property type="component" value="Unassembled WGS sequence"/>
</dbReference>
<keyword evidence="2" id="KW-0378">Hydrolase</keyword>
<protein>
    <submittedName>
        <fullName evidence="2">SGNH/GDSL hydrolase family protein</fullName>
    </submittedName>
</protein>
<dbReference type="PANTHER" id="PTHR43784:SF2">
    <property type="entry name" value="GDSL-LIKE LIPASE_ACYLHYDROLASE, PUTATIVE (AFU_ORTHOLOGUE AFUA_2G00820)-RELATED"/>
    <property type="match status" value="1"/>
</dbReference>
<reference evidence="2" key="1">
    <citation type="submission" date="2019-09" db="EMBL/GenBank/DDBJ databases">
        <authorList>
            <person name="Li J."/>
        </authorList>
    </citation>
    <scope>NUCLEOTIDE SEQUENCE [LARGE SCALE GENOMIC DNA]</scope>
    <source>
        <strain evidence="2">JCM 14732</strain>
    </source>
</reference>
<proteinExistence type="predicted"/>
<dbReference type="InterPro" id="IPR013830">
    <property type="entry name" value="SGNH_hydro"/>
</dbReference>
<gene>
    <name evidence="2" type="ORF">ESP70_006315</name>
</gene>
<name>A0A5M4FK60_9ACTN</name>
<dbReference type="OrthoDB" id="3465773at2"/>
<dbReference type="Pfam" id="PF13472">
    <property type="entry name" value="Lipase_GDSL_2"/>
    <property type="match status" value="1"/>
</dbReference>
<evidence type="ECO:0000313" key="2">
    <source>
        <dbReference type="EMBL" id="KAA1400338.1"/>
    </source>
</evidence>
<dbReference type="GO" id="GO:0016787">
    <property type="term" value="F:hydrolase activity"/>
    <property type="evidence" value="ECO:0007669"/>
    <property type="project" value="UniProtKB-KW"/>
</dbReference>
<dbReference type="SUPFAM" id="SSF52266">
    <property type="entry name" value="SGNH hydrolase"/>
    <property type="match status" value="1"/>
</dbReference>
<dbReference type="Gene3D" id="3.40.50.1110">
    <property type="entry name" value="SGNH hydrolase"/>
    <property type="match status" value="1"/>
</dbReference>
<dbReference type="InterPro" id="IPR036514">
    <property type="entry name" value="SGNH_hydro_sf"/>
</dbReference>
<comment type="caution">
    <text evidence="2">The sequence shown here is derived from an EMBL/GenBank/DDBJ whole genome shotgun (WGS) entry which is preliminary data.</text>
</comment>
<dbReference type="InterPro" id="IPR053140">
    <property type="entry name" value="GDSL_Rv0518-like"/>
</dbReference>
<dbReference type="RefSeq" id="WP_149688431.1">
    <property type="nucleotide sequence ID" value="NZ_SDPQ02000001.1"/>
</dbReference>
<evidence type="ECO:0000259" key="1">
    <source>
        <dbReference type="Pfam" id="PF13472"/>
    </source>
</evidence>